<dbReference type="CDD" id="cd00190">
    <property type="entry name" value="Tryp_SPc"/>
    <property type="match status" value="1"/>
</dbReference>
<evidence type="ECO:0000256" key="7">
    <source>
        <dbReference type="ARBA" id="ARBA00024195"/>
    </source>
</evidence>
<keyword evidence="2 9" id="KW-0732">Signal</keyword>
<dbReference type="MEROPS" id="S01.B07"/>
<dbReference type="GO" id="GO:0006508">
    <property type="term" value="P:proteolysis"/>
    <property type="evidence" value="ECO:0007669"/>
    <property type="project" value="UniProtKB-KW"/>
</dbReference>
<evidence type="ECO:0000256" key="8">
    <source>
        <dbReference type="RuleBase" id="RU363034"/>
    </source>
</evidence>
<dbReference type="PROSITE" id="PS50240">
    <property type="entry name" value="TRYPSIN_DOM"/>
    <property type="match status" value="1"/>
</dbReference>
<keyword evidence="4 8" id="KW-0720">Serine protease</keyword>
<dbReference type="SMR" id="B4LEZ9"/>
<dbReference type="KEGG" id="dvi:6623893"/>
<feature type="signal peptide" evidence="9">
    <location>
        <begin position="1"/>
        <end position="18"/>
    </location>
</feature>
<dbReference type="InterPro" id="IPR018114">
    <property type="entry name" value="TRYPSIN_HIS"/>
</dbReference>
<dbReference type="SMART" id="SM00020">
    <property type="entry name" value="Tryp_SPc"/>
    <property type="match status" value="1"/>
</dbReference>
<dbReference type="PROSITE" id="PS00134">
    <property type="entry name" value="TRYPSIN_HIS"/>
    <property type="match status" value="1"/>
</dbReference>
<dbReference type="InterPro" id="IPR001254">
    <property type="entry name" value="Trypsin_dom"/>
</dbReference>
<evidence type="ECO:0000313" key="12">
    <source>
        <dbReference type="Proteomes" id="UP000008792"/>
    </source>
</evidence>
<dbReference type="FunFam" id="2.40.10.10:FF:000025">
    <property type="entry name" value="serine proteases 1/2"/>
    <property type="match status" value="1"/>
</dbReference>
<evidence type="ECO:0000256" key="6">
    <source>
        <dbReference type="ARBA" id="ARBA00023157"/>
    </source>
</evidence>
<gene>
    <name evidence="11" type="primary">Dvir\GJ12275</name>
    <name evidence="11" type="ORF">Dvir_GJ12275</name>
</gene>
<accession>B4LEZ9</accession>
<dbReference type="InterPro" id="IPR043504">
    <property type="entry name" value="Peptidase_S1_PA_chymotrypsin"/>
</dbReference>
<reference evidence="11 12" key="1">
    <citation type="journal article" date="2007" name="Nature">
        <title>Evolution of genes and genomes on the Drosophila phylogeny.</title>
        <authorList>
            <consortium name="Drosophila 12 Genomes Consortium"/>
            <person name="Clark A.G."/>
            <person name="Eisen M.B."/>
            <person name="Smith D.R."/>
            <person name="Bergman C.M."/>
            <person name="Oliver B."/>
            <person name="Markow T.A."/>
            <person name="Kaufman T.C."/>
            <person name="Kellis M."/>
            <person name="Gelbart W."/>
            <person name="Iyer V.N."/>
            <person name="Pollard D.A."/>
            <person name="Sackton T.B."/>
            <person name="Larracuente A.M."/>
            <person name="Singh N.D."/>
            <person name="Abad J.P."/>
            <person name="Abt D.N."/>
            <person name="Adryan B."/>
            <person name="Aguade M."/>
            <person name="Akashi H."/>
            <person name="Anderson W.W."/>
            <person name="Aquadro C.F."/>
            <person name="Ardell D.H."/>
            <person name="Arguello R."/>
            <person name="Artieri C.G."/>
            <person name="Barbash D.A."/>
            <person name="Barker D."/>
            <person name="Barsanti P."/>
            <person name="Batterham P."/>
            <person name="Batzoglou S."/>
            <person name="Begun D."/>
            <person name="Bhutkar A."/>
            <person name="Blanco E."/>
            <person name="Bosak S.A."/>
            <person name="Bradley R.K."/>
            <person name="Brand A.D."/>
            <person name="Brent M.R."/>
            <person name="Brooks A.N."/>
            <person name="Brown R.H."/>
            <person name="Butlin R.K."/>
            <person name="Caggese C."/>
            <person name="Calvi B.R."/>
            <person name="Bernardo de Carvalho A."/>
            <person name="Caspi A."/>
            <person name="Castrezana S."/>
            <person name="Celniker S.E."/>
            <person name="Chang J.L."/>
            <person name="Chapple C."/>
            <person name="Chatterji S."/>
            <person name="Chinwalla A."/>
            <person name="Civetta A."/>
            <person name="Clifton S.W."/>
            <person name="Comeron J.M."/>
            <person name="Costello J.C."/>
            <person name="Coyne J.A."/>
            <person name="Daub J."/>
            <person name="David R.G."/>
            <person name="Delcher A.L."/>
            <person name="Delehaunty K."/>
            <person name="Do C.B."/>
            <person name="Ebling H."/>
            <person name="Edwards K."/>
            <person name="Eickbush T."/>
            <person name="Evans J.D."/>
            <person name="Filipski A."/>
            <person name="Findeiss S."/>
            <person name="Freyhult E."/>
            <person name="Fulton L."/>
            <person name="Fulton R."/>
            <person name="Garcia A.C."/>
            <person name="Gardiner A."/>
            <person name="Garfield D.A."/>
            <person name="Garvin B.E."/>
            <person name="Gibson G."/>
            <person name="Gilbert D."/>
            <person name="Gnerre S."/>
            <person name="Godfrey J."/>
            <person name="Good R."/>
            <person name="Gotea V."/>
            <person name="Gravely B."/>
            <person name="Greenberg A.J."/>
            <person name="Griffiths-Jones S."/>
            <person name="Gross S."/>
            <person name="Guigo R."/>
            <person name="Gustafson E.A."/>
            <person name="Haerty W."/>
            <person name="Hahn M.W."/>
            <person name="Halligan D.L."/>
            <person name="Halpern A.L."/>
            <person name="Halter G.M."/>
            <person name="Han M.V."/>
            <person name="Heger A."/>
            <person name="Hillier L."/>
            <person name="Hinrichs A.S."/>
            <person name="Holmes I."/>
            <person name="Hoskins R.A."/>
            <person name="Hubisz M.J."/>
            <person name="Hultmark D."/>
            <person name="Huntley M.A."/>
            <person name="Jaffe D.B."/>
            <person name="Jagadeeshan S."/>
            <person name="Jeck W.R."/>
            <person name="Johnson J."/>
            <person name="Jones C.D."/>
            <person name="Jordan W.C."/>
            <person name="Karpen G.H."/>
            <person name="Kataoka E."/>
            <person name="Keightley P.D."/>
            <person name="Kheradpour P."/>
            <person name="Kirkness E.F."/>
            <person name="Koerich L.B."/>
            <person name="Kristiansen K."/>
            <person name="Kudrna D."/>
            <person name="Kulathinal R.J."/>
            <person name="Kumar S."/>
            <person name="Kwok R."/>
            <person name="Lander E."/>
            <person name="Langley C.H."/>
            <person name="Lapoint R."/>
            <person name="Lazzaro B.P."/>
            <person name="Lee S.J."/>
            <person name="Levesque L."/>
            <person name="Li R."/>
            <person name="Lin C.F."/>
            <person name="Lin M.F."/>
            <person name="Lindblad-Toh K."/>
            <person name="Llopart A."/>
            <person name="Long M."/>
            <person name="Low L."/>
            <person name="Lozovsky E."/>
            <person name="Lu J."/>
            <person name="Luo M."/>
            <person name="Machado C.A."/>
            <person name="Makalowski W."/>
            <person name="Marzo M."/>
            <person name="Matsuda M."/>
            <person name="Matzkin L."/>
            <person name="McAllister B."/>
            <person name="McBride C.S."/>
            <person name="McKernan B."/>
            <person name="McKernan K."/>
            <person name="Mendez-Lago M."/>
            <person name="Minx P."/>
            <person name="Mollenhauer M.U."/>
            <person name="Montooth K."/>
            <person name="Mount S.M."/>
            <person name="Mu X."/>
            <person name="Myers E."/>
            <person name="Negre B."/>
            <person name="Newfeld S."/>
            <person name="Nielsen R."/>
            <person name="Noor M.A."/>
            <person name="O'Grady P."/>
            <person name="Pachter L."/>
            <person name="Papaceit M."/>
            <person name="Parisi M.J."/>
            <person name="Parisi M."/>
            <person name="Parts L."/>
            <person name="Pedersen J.S."/>
            <person name="Pesole G."/>
            <person name="Phillippy A.M."/>
            <person name="Ponting C.P."/>
            <person name="Pop M."/>
            <person name="Porcelli D."/>
            <person name="Powell J.R."/>
            <person name="Prohaska S."/>
            <person name="Pruitt K."/>
            <person name="Puig M."/>
            <person name="Quesneville H."/>
            <person name="Ram K.R."/>
            <person name="Rand D."/>
            <person name="Rasmussen M.D."/>
            <person name="Reed L.K."/>
            <person name="Reenan R."/>
            <person name="Reily A."/>
            <person name="Remington K.A."/>
            <person name="Rieger T.T."/>
            <person name="Ritchie M.G."/>
            <person name="Robin C."/>
            <person name="Rogers Y.H."/>
            <person name="Rohde C."/>
            <person name="Rozas J."/>
            <person name="Rubenfield M.J."/>
            <person name="Ruiz A."/>
            <person name="Russo S."/>
            <person name="Salzberg S.L."/>
            <person name="Sanchez-Gracia A."/>
            <person name="Saranga D.J."/>
            <person name="Sato H."/>
            <person name="Schaeffer S.W."/>
            <person name="Schatz M.C."/>
            <person name="Schlenke T."/>
            <person name="Schwartz R."/>
            <person name="Segarra C."/>
            <person name="Singh R.S."/>
            <person name="Sirot L."/>
            <person name="Sirota M."/>
            <person name="Sisneros N.B."/>
            <person name="Smith C.D."/>
            <person name="Smith T.F."/>
            <person name="Spieth J."/>
            <person name="Stage D.E."/>
            <person name="Stark A."/>
            <person name="Stephan W."/>
            <person name="Strausberg R.L."/>
            <person name="Strempel S."/>
            <person name="Sturgill D."/>
            <person name="Sutton G."/>
            <person name="Sutton G.G."/>
            <person name="Tao W."/>
            <person name="Teichmann S."/>
            <person name="Tobari Y.N."/>
            <person name="Tomimura Y."/>
            <person name="Tsolas J.M."/>
            <person name="Valente V.L."/>
            <person name="Venter E."/>
            <person name="Venter J.C."/>
            <person name="Vicario S."/>
            <person name="Vieira F.G."/>
            <person name="Vilella A.J."/>
            <person name="Villasante A."/>
            <person name="Walenz B."/>
            <person name="Wang J."/>
            <person name="Wasserman M."/>
            <person name="Watts T."/>
            <person name="Wilson D."/>
            <person name="Wilson R.K."/>
            <person name="Wing R.A."/>
            <person name="Wolfner M.F."/>
            <person name="Wong A."/>
            <person name="Wong G.K."/>
            <person name="Wu C.I."/>
            <person name="Wu G."/>
            <person name="Yamamoto D."/>
            <person name="Yang H.P."/>
            <person name="Yang S.P."/>
            <person name="Yorke J.A."/>
            <person name="Yoshida K."/>
            <person name="Zdobnov E."/>
            <person name="Zhang P."/>
            <person name="Zhang Y."/>
            <person name="Zimin A.V."/>
            <person name="Baldwin J."/>
            <person name="Abdouelleil A."/>
            <person name="Abdulkadir J."/>
            <person name="Abebe A."/>
            <person name="Abera B."/>
            <person name="Abreu J."/>
            <person name="Acer S.C."/>
            <person name="Aftuck L."/>
            <person name="Alexander A."/>
            <person name="An P."/>
            <person name="Anderson E."/>
            <person name="Anderson S."/>
            <person name="Arachi H."/>
            <person name="Azer M."/>
            <person name="Bachantsang P."/>
            <person name="Barry A."/>
            <person name="Bayul T."/>
            <person name="Berlin A."/>
            <person name="Bessette D."/>
            <person name="Bloom T."/>
            <person name="Blye J."/>
            <person name="Boguslavskiy L."/>
            <person name="Bonnet C."/>
            <person name="Boukhgalter B."/>
            <person name="Bourzgui I."/>
            <person name="Brown A."/>
            <person name="Cahill P."/>
            <person name="Channer S."/>
            <person name="Cheshatsang Y."/>
            <person name="Chuda L."/>
            <person name="Citroen M."/>
            <person name="Collymore A."/>
            <person name="Cooke P."/>
            <person name="Costello M."/>
            <person name="D'Aco K."/>
            <person name="Daza R."/>
            <person name="De Haan G."/>
            <person name="DeGray S."/>
            <person name="DeMaso C."/>
            <person name="Dhargay N."/>
            <person name="Dooley K."/>
            <person name="Dooley E."/>
            <person name="Doricent M."/>
            <person name="Dorje P."/>
            <person name="Dorjee K."/>
            <person name="Dupes A."/>
            <person name="Elong R."/>
            <person name="Falk J."/>
            <person name="Farina A."/>
            <person name="Faro S."/>
            <person name="Ferguson D."/>
            <person name="Fisher S."/>
            <person name="Foley C.D."/>
            <person name="Franke A."/>
            <person name="Friedrich D."/>
            <person name="Gadbois L."/>
            <person name="Gearin G."/>
            <person name="Gearin C.R."/>
            <person name="Giannoukos G."/>
            <person name="Goode T."/>
            <person name="Graham J."/>
            <person name="Grandbois E."/>
            <person name="Grewal S."/>
            <person name="Gyaltsen K."/>
            <person name="Hafez N."/>
            <person name="Hagos B."/>
            <person name="Hall J."/>
            <person name="Henson C."/>
            <person name="Hollinger A."/>
            <person name="Honan T."/>
            <person name="Huard M.D."/>
            <person name="Hughes L."/>
            <person name="Hurhula B."/>
            <person name="Husby M.E."/>
            <person name="Kamat A."/>
            <person name="Kanga B."/>
            <person name="Kashin S."/>
            <person name="Khazanovich D."/>
            <person name="Kisner P."/>
            <person name="Lance K."/>
            <person name="Lara M."/>
            <person name="Lee W."/>
            <person name="Lennon N."/>
            <person name="Letendre F."/>
            <person name="LeVine R."/>
            <person name="Lipovsky A."/>
            <person name="Liu X."/>
            <person name="Liu J."/>
            <person name="Liu S."/>
            <person name="Lokyitsang T."/>
            <person name="Lokyitsang Y."/>
            <person name="Lubonja R."/>
            <person name="Lui A."/>
            <person name="MacDonald P."/>
            <person name="Magnisalis V."/>
            <person name="Maru K."/>
            <person name="Matthews C."/>
            <person name="McCusker W."/>
            <person name="McDonough S."/>
            <person name="Mehta T."/>
            <person name="Meldrim J."/>
            <person name="Meneus L."/>
            <person name="Mihai O."/>
            <person name="Mihalev A."/>
            <person name="Mihova T."/>
            <person name="Mittelman R."/>
            <person name="Mlenga V."/>
            <person name="Montmayeur A."/>
            <person name="Mulrain L."/>
            <person name="Navidi A."/>
            <person name="Naylor J."/>
            <person name="Negash T."/>
            <person name="Nguyen T."/>
            <person name="Nguyen N."/>
            <person name="Nicol R."/>
            <person name="Norbu C."/>
            <person name="Norbu N."/>
            <person name="Novod N."/>
            <person name="O'Neill B."/>
            <person name="Osman S."/>
            <person name="Markiewicz E."/>
            <person name="Oyono O.L."/>
            <person name="Patti C."/>
            <person name="Phunkhang P."/>
            <person name="Pierre F."/>
            <person name="Priest M."/>
            <person name="Raghuraman S."/>
            <person name="Rege F."/>
            <person name="Reyes R."/>
            <person name="Rise C."/>
            <person name="Rogov P."/>
            <person name="Ross K."/>
            <person name="Ryan E."/>
            <person name="Settipalli S."/>
            <person name="Shea T."/>
            <person name="Sherpa N."/>
            <person name="Shi L."/>
            <person name="Shih D."/>
            <person name="Sparrow T."/>
            <person name="Spaulding J."/>
            <person name="Stalker J."/>
            <person name="Stange-Thomann N."/>
            <person name="Stavropoulos S."/>
            <person name="Stone C."/>
            <person name="Strader C."/>
            <person name="Tesfaye S."/>
            <person name="Thomson T."/>
            <person name="Thoulutsang Y."/>
            <person name="Thoulutsang D."/>
            <person name="Topham K."/>
            <person name="Topping I."/>
            <person name="Tsamla T."/>
            <person name="Vassiliev H."/>
            <person name="Vo A."/>
            <person name="Wangchuk T."/>
            <person name="Wangdi T."/>
            <person name="Weiand M."/>
            <person name="Wilkinson J."/>
            <person name="Wilson A."/>
            <person name="Yadav S."/>
            <person name="Young G."/>
            <person name="Yu Q."/>
            <person name="Zembek L."/>
            <person name="Zhong D."/>
            <person name="Zimmer A."/>
            <person name="Zwirko Z."/>
            <person name="Jaffe D.B."/>
            <person name="Alvarez P."/>
            <person name="Brockman W."/>
            <person name="Butler J."/>
            <person name="Chin C."/>
            <person name="Gnerre S."/>
            <person name="Grabherr M."/>
            <person name="Kleber M."/>
            <person name="Mauceli E."/>
            <person name="MacCallum I."/>
        </authorList>
    </citation>
    <scope>NUCLEOTIDE SEQUENCE [LARGE SCALE GENOMIC DNA]</scope>
    <source>
        <strain evidence="12">Tucson 15010-1051.87</strain>
    </source>
</reference>
<keyword evidence="5" id="KW-0865">Zymogen</keyword>
<dbReference type="Pfam" id="PF00089">
    <property type="entry name" value="Trypsin"/>
    <property type="match status" value="1"/>
</dbReference>
<sequence length="274" mass="30026">MKLLLAVTILMTLHLAQARSGKHSNRITNGNLAEAGQFPYQVGLNVSFGNASTWCGGTLVSHRWILTAAHCMDGAERATVYLGAINITDRFEPGQKRYYVTSSQIVVHANWTASTVANDIALVKLPTFVEFSDRVRAADLPRGLNGSYSSYEQATAYASGWGRDSDSSNFMSPTLRYVAMPVMPHSRCKLFWGGSLSEKMICMSTSSGRSTCHGDSGGPLIYKEDSNNYLIGITSFGLSMGCEIGFPSIFTRVTSYLDWIWQHIGANSRTESNF</sequence>
<proteinExistence type="inferred from homology"/>
<dbReference type="InterPro" id="IPR051487">
    <property type="entry name" value="Ser/Thr_Proteases_Immune/Dev"/>
</dbReference>
<comment type="similarity">
    <text evidence="7">Belongs to the peptidase S1 family. CLIP subfamily.</text>
</comment>
<dbReference type="PROSITE" id="PS00135">
    <property type="entry name" value="TRYPSIN_SER"/>
    <property type="match status" value="1"/>
</dbReference>
<keyword evidence="1 8" id="KW-0645">Protease</keyword>
<dbReference type="InParanoid" id="B4LEZ9"/>
<keyword evidence="3 8" id="KW-0378">Hydrolase</keyword>
<keyword evidence="12" id="KW-1185">Reference proteome</keyword>
<evidence type="ECO:0000313" key="11">
    <source>
        <dbReference type="EMBL" id="EDW69168.2"/>
    </source>
</evidence>
<evidence type="ECO:0000256" key="3">
    <source>
        <dbReference type="ARBA" id="ARBA00022801"/>
    </source>
</evidence>
<dbReference type="AlphaFoldDB" id="B4LEZ9"/>
<dbReference type="InterPro" id="IPR001314">
    <property type="entry name" value="Peptidase_S1A"/>
</dbReference>
<name>B4LEZ9_DROVI</name>
<dbReference type="Gene3D" id="2.40.10.10">
    <property type="entry name" value="Trypsin-like serine proteases"/>
    <property type="match status" value="1"/>
</dbReference>
<feature type="domain" description="Peptidase S1" evidence="10">
    <location>
        <begin position="27"/>
        <end position="265"/>
    </location>
</feature>
<dbReference type="SUPFAM" id="SSF50494">
    <property type="entry name" value="Trypsin-like serine proteases"/>
    <property type="match status" value="1"/>
</dbReference>
<dbReference type="EMBL" id="CH940647">
    <property type="protein sequence ID" value="EDW69168.2"/>
    <property type="molecule type" value="Genomic_DNA"/>
</dbReference>
<dbReference type="OrthoDB" id="5565075at2759"/>
<dbReference type="InterPro" id="IPR009003">
    <property type="entry name" value="Peptidase_S1_PA"/>
</dbReference>
<dbReference type="HOGENOM" id="CLU_006842_7_6_1"/>
<evidence type="ECO:0000256" key="4">
    <source>
        <dbReference type="ARBA" id="ARBA00022825"/>
    </source>
</evidence>
<evidence type="ECO:0000256" key="1">
    <source>
        <dbReference type="ARBA" id="ARBA00022670"/>
    </source>
</evidence>
<dbReference type="eggNOG" id="KOG3627">
    <property type="taxonomic scope" value="Eukaryota"/>
</dbReference>
<dbReference type="Proteomes" id="UP000008792">
    <property type="component" value="Unassembled WGS sequence"/>
</dbReference>
<organism evidence="11 12">
    <name type="scientific">Drosophila virilis</name>
    <name type="common">Fruit fly</name>
    <dbReference type="NCBI Taxonomy" id="7244"/>
    <lineage>
        <taxon>Eukaryota</taxon>
        <taxon>Metazoa</taxon>
        <taxon>Ecdysozoa</taxon>
        <taxon>Arthropoda</taxon>
        <taxon>Hexapoda</taxon>
        <taxon>Insecta</taxon>
        <taxon>Pterygota</taxon>
        <taxon>Neoptera</taxon>
        <taxon>Endopterygota</taxon>
        <taxon>Diptera</taxon>
        <taxon>Brachycera</taxon>
        <taxon>Muscomorpha</taxon>
        <taxon>Ephydroidea</taxon>
        <taxon>Drosophilidae</taxon>
        <taxon>Drosophila</taxon>
    </lineage>
</organism>
<keyword evidence="6" id="KW-1015">Disulfide bond</keyword>
<dbReference type="GO" id="GO:0004252">
    <property type="term" value="F:serine-type endopeptidase activity"/>
    <property type="evidence" value="ECO:0007669"/>
    <property type="project" value="InterPro"/>
</dbReference>
<protein>
    <recommendedName>
        <fullName evidence="10">Peptidase S1 domain-containing protein</fullName>
    </recommendedName>
</protein>
<dbReference type="FunFam" id="2.40.10.10:FF:000073">
    <property type="entry name" value="Trypsin alpha"/>
    <property type="match status" value="1"/>
</dbReference>
<feature type="chain" id="PRO_5006457143" description="Peptidase S1 domain-containing protein" evidence="9">
    <location>
        <begin position="19"/>
        <end position="274"/>
    </location>
</feature>
<evidence type="ECO:0000256" key="5">
    <source>
        <dbReference type="ARBA" id="ARBA00023145"/>
    </source>
</evidence>
<dbReference type="PRINTS" id="PR00722">
    <property type="entry name" value="CHYMOTRYPSIN"/>
</dbReference>
<dbReference type="InterPro" id="IPR033116">
    <property type="entry name" value="TRYPSIN_SER"/>
</dbReference>
<evidence type="ECO:0000259" key="10">
    <source>
        <dbReference type="PROSITE" id="PS50240"/>
    </source>
</evidence>
<evidence type="ECO:0000256" key="9">
    <source>
        <dbReference type="SAM" id="SignalP"/>
    </source>
</evidence>
<dbReference type="PANTHER" id="PTHR24256">
    <property type="entry name" value="TRYPTASE-RELATED"/>
    <property type="match status" value="1"/>
</dbReference>
<evidence type="ECO:0000256" key="2">
    <source>
        <dbReference type="ARBA" id="ARBA00022729"/>
    </source>
</evidence>